<evidence type="ECO:0000313" key="1">
    <source>
        <dbReference type="EMBL" id="PVH92221.1"/>
    </source>
</evidence>
<protein>
    <recommendedName>
        <fullName evidence="3">Class II aldolase/adducin N-terminal domain-containing protein</fullName>
    </recommendedName>
</protein>
<sequence length="219" mass="24572">MVAANLTQLFVTFINGLHILDYNKLLDAHGHLSVRNRNNATTFFMSRHKAPALVTSPSDIVEYYVANASAVKLNPPGGFFVVPVFDISQCYHNSDTQDLHVRIIPLGAALASRFSAGNSTESLPHYLVVLMQSHGFTTCSIDIETVVFQASYSQIDAEVQFDALAIHHAFLDSNSNHREGLVYLTQKQSTDSWATEKWTVQRPWDFWVREVKVSPLYVN</sequence>
<dbReference type="AlphaFoldDB" id="A0A2V1D2J5"/>
<proteinExistence type="predicted"/>
<keyword evidence="2" id="KW-1185">Reference proteome</keyword>
<gene>
    <name evidence="1" type="ORF">DM02DRAFT_677642</name>
</gene>
<dbReference type="InterPro" id="IPR036409">
    <property type="entry name" value="Aldolase_II/adducin_N_sf"/>
</dbReference>
<organism evidence="1 2">
    <name type="scientific">Periconia macrospinosa</name>
    <dbReference type="NCBI Taxonomy" id="97972"/>
    <lineage>
        <taxon>Eukaryota</taxon>
        <taxon>Fungi</taxon>
        <taxon>Dikarya</taxon>
        <taxon>Ascomycota</taxon>
        <taxon>Pezizomycotina</taxon>
        <taxon>Dothideomycetes</taxon>
        <taxon>Pleosporomycetidae</taxon>
        <taxon>Pleosporales</taxon>
        <taxon>Massarineae</taxon>
        <taxon>Periconiaceae</taxon>
        <taxon>Periconia</taxon>
    </lineage>
</organism>
<reference evidence="1 2" key="1">
    <citation type="journal article" date="2018" name="Sci. Rep.">
        <title>Comparative genomics provides insights into the lifestyle and reveals functional heterogeneity of dark septate endophytic fungi.</title>
        <authorList>
            <person name="Knapp D.G."/>
            <person name="Nemeth J.B."/>
            <person name="Barry K."/>
            <person name="Hainaut M."/>
            <person name="Henrissat B."/>
            <person name="Johnson J."/>
            <person name="Kuo A."/>
            <person name="Lim J.H.P."/>
            <person name="Lipzen A."/>
            <person name="Nolan M."/>
            <person name="Ohm R.A."/>
            <person name="Tamas L."/>
            <person name="Grigoriev I.V."/>
            <person name="Spatafora J.W."/>
            <person name="Nagy L.G."/>
            <person name="Kovacs G.M."/>
        </authorList>
    </citation>
    <scope>NUCLEOTIDE SEQUENCE [LARGE SCALE GENOMIC DNA]</scope>
    <source>
        <strain evidence="1 2">DSE2036</strain>
    </source>
</reference>
<evidence type="ECO:0000313" key="2">
    <source>
        <dbReference type="Proteomes" id="UP000244855"/>
    </source>
</evidence>
<evidence type="ECO:0008006" key="3">
    <source>
        <dbReference type="Google" id="ProtNLM"/>
    </source>
</evidence>
<dbReference type="STRING" id="97972.A0A2V1D2J5"/>
<dbReference type="Proteomes" id="UP000244855">
    <property type="component" value="Unassembled WGS sequence"/>
</dbReference>
<dbReference type="OrthoDB" id="2932980at2759"/>
<name>A0A2V1D2J5_9PLEO</name>
<dbReference type="Gene3D" id="3.40.225.10">
    <property type="entry name" value="Class II aldolase/adducin N-terminal domain"/>
    <property type="match status" value="2"/>
</dbReference>
<dbReference type="EMBL" id="KZ805705">
    <property type="protein sequence ID" value="PVH92221.1"/>
    <property type="molecule type" value="Genomic_DNA"/>
</dbReference>
<accession>A0A2V1D2J5</accession>